<proteinExistence type="predicted"/>
<feature type="DNA-binding region" description="H-T-H motif" evidence="4">
    <location>
        <begin position="29"/>
        <end position="48"/>
    </location>
</feature>
<evidence type="ECO:0000256" key="1">
    <source>
        <dbReference type="ARBA" id="ARBA00023015"/>
    </source>
</evidence>
<dbReference type="Pfam" id="PF00440">
    <property type="entry name" value="TetR_N"/>
    <property type="match status" value="1"/>
</dbReference>
<dbReference type="InterPro" id="IPR050109">
    <property type="entry name" value="HTH-type_TetR-like_transc_reg"/>
</dbReference>
<dbReference type="InterPro" id="IPR009057">
    <property type="entry name" value="Homeodomain-like_sf"/>
</dbReference>
<accession>A0A1A9KE45</accession>
<protein>
    <submittedName>
        <fullName evidence="6">TetR family transcriptional regulator</fullName>
    </submittedName>
</protein>
<keyword evidence="2 4" id="KW-0238">DNA-binding</keyword>
<sequence length="186" mass="20809">MTASPGSRFARNRPKALELFARRGFAQVSLRELARHLELTAGSLYSHCASKEELLLEFIEEHYLALLSLFDQRRLRGCPKAALQRVVEGLVALYESNPLHFQLATRDAGCLNDEQRQCVERLRRQLGQKLDAQLGAAGYASPGQACQPTLELFEHLPLWLARYPLDRQQRCAALLRSLTAALAPGA</sequence>
<dbReference type="Gene3D" id="1.10.357.10">
    <property type="entry name" value="Tetracycline Repressor, domain 2"/>
    <property type="match status" value="1"/>
</dbReference>
<evidence type="ECO:0000313" key="6">
    <source>
        <dbReference type="EMBL" id="ANI15802.1"/>
    </source>
</evidence>
<keyword evidence="3" id="KW-0804">Transcription</keyword>
<evidence type="ECO:0000256" key="3">
    <source>
        <dbReference type="ARBA" id="ARBA00023163"/>
    </source>
</evidence>
<dbReference type="RefSeq" id="WP_064583504.1">
    <property type="nucleotide sequence ID" value="NZ_BDGS01000001.1"/>
</dbReference>
<dbReference type="SUPFAM" id="SSF46689">
    <property type="entry name" value="Homeodomain-like"/>
    <property type="match status" value="1"/>
</dbReference>
<organism evidence="6 7">
    <name type="scientific">Pseudomonas citronellolis</name>
    <dbReference type="NCBI Taxonomy" id="53408"/>
    <lineage>
        <taxon>Bacteria</taxon>
        <taxon>Pseudomonadati</taxon>
        <taxon>Pseudomonadota</taxon>
        <taxon>Gammaproteobacteria</taxon>
        <taxon>Pseudomonadales</taxon>
        <taxon>Pseudomonadaceae</taxon>
        <taxon>Pseudomonas</taxon>
    </lineage>
</organism>
<dbReference type="AlphaFoldDB" id="A0A1A9KE45"/>
<gene>
    <name evidence="6" type="ORF">A9C11_18310</name>
</gene>
<evidence type="ECO:0000256" key="4">
    <source>
        <dbReference type="PROSITE-ProRule" id="PRU00335"/>
    </source>
</evidence>
<dbReference type="EMBL" id="CP015878">
    <property type="protein sequence ID" value="ANI15802.1"/>
    <property type="molecule type" value="Genomic_DNA"/>
</dbReference>
<name>A0A1A9KE45_9PSED</name>
<dbReference type="InterPro" id="IPR001647">
    <property type="entry name" value="HTH_TetR"/>
</dbReference>
<evidence type="ECO:0000259" key="5">
    <source>
        <dbReference type="PROSITE" id="PS50977"/>
    </source>
</evidence>
<reference evidence="6 7" key="1">
    <citation type="submission" date="2016-05" db="EMBL/GenBank/DDBJ databases">
        <title>Genome Sequence of Pseudomonas citronellolis Strain SJTE-3, an Estrogens and Persistent Organic Pollutants degradation strain.</title>
        <authorList>
            <person name="Liang R."/>
        </authorList>
    </citation>
    <scope>NUCLEOTIDE SEQUENCE [LARGE SCALE GENOMIC DNA]</scope>
    <source>
        <strain evidence="6 7">SJTE-3</strain>
    </source>
</reference>
<feature type="domain" description="HTH tetR-type" evidence="5">
    <location>
        <begin position="6"/>
        <end position="66"/>
    </location>
</feature>
<dbReference type="GO" id="GO:0000976">
    <property type="term" value="F:transcription cis-regulatory region binding"/>
    <property type="evidence" value="ECO:0007669"/>
    <property type="project" value="TreeGrafter"/>
</dbReference>
<evidence type="ECO:0000313" key="7">
    <source>
        <dbReference type="Proteomes" id="UP000077748"/>
    </source>
</evidence>
<dbReference type="PROSITE" id="PS50977">
    <property type="entry name" value="HTH_TETR_2"/>
    <property type="match status" value="1"/>
</dbReference>
<dbReference type="PANTHER" id="PTHR30055:SF234">
    <property type="entry name" value="HTH-TYPE TRANSCRIPTIONAL REGULATOR BETI"/>
    <property type="match status" value="1"/>
</dbReference>
<dbReference type="PANTHER" id="PTHR30055">
    <property type="entry name" value="HTH-TYPE TRANSCRIPTIONAL REGULATOR RUTR"/>
    <property type="match status" value="1"/>
</dbReference>
<keyword evidence="1" id="KW-0805">Transcription regulation</keyword>
<evidence type="ECO:0000256" key="2">
    <source>
        <dbReference type="ARBA" id="ARBA00023125"/>
    </source>
</evidence>
<dbReference type="Proteomes" id="UP000077748">
    <property type="component" value="Chromosome"/>
</dbReference>
<dbReference type="GO" id="GO:0003700">
    <property type="term" value="F:DNA-binding transcription factor activity"/>
    <property type="evidence" value="ECO:0007669"/>
    <property type="project" value="TreeGrafter"/>
</dbReference>